<accession>A0A6J1R2E6</accession>
<evidence type="ECO:0000313" key="15">
    <source>
        <dbReference type="RefSeq" id="XP_024886974.1"/>
    </source>
</evidence>
<dbReference type="InterPro" id="IPR054734">
    <property type="entry name" value="PqqF-like_C_4"/>
</dbReference>
<gene>
    <name evidence="14 15 16" type="primary">LOC112464295</name>
</gene>
<dbReference type="GO" id="GO:0046872">
    <property type="term" value="F:metal ion binding"/>
    <property type="evidence" value="ECO:0007669"/>
    <property type="project" value="UniProtKB-KW"/>
</dbReference>
<dbReference type="OrthoDB" id="952271at2759"/>
<dbReference type="Pfam" id="PF00675">
    <property type="entry name" value="Peptidase_M16"/>
    <property type="match status" value="1"/>
</dbReference>
<dbReference type="InterPro" id="IPR011765">
    <property type="entry name" value="Pept_M16_N"/>
</dbReference>
<keyword evidence="3" id="KW-0645">Protease</keyword>
<dbReference type="RefSeq" id="XP_024886973.1">
    <property type="nucleotide sequence ID" value="XM_025031205.1"/>
</dbReference>
<comment type="cofactor">
    <cofactor evidence="1">
        <name>Zn(2+)</name>
        <dbReference type="ChEBI" id="CHEBI:29105"/>
    </cofactor>
</comment>
<evidence type="ECO:0000256" key="6">
    <source>
        <dbReference type="ARBA" id="ARBA00022833"/>
    </source>
</evidence>
<dbReference type="Pfam" id="PF05193">
    <property type="entry name" value="Peptidase_M16_C"/>
    <property type="match status" value="1"/>
</dbReference>
<feature type="domain" description="Coenzyme PQQ synthesis protein F-like C-terminal lobe" evidence="12">
    <location>
        <begin position="787"/>
        <end position="885"/>
    </location>
</feature>
<dbReference type="InterPro" id="IPR007863">
    <property type="entry name" value="Peptidase_M16_C"/>
</dbReference>
<organism evidence="13 16">
    <name type="scientific">Temnothorax curvispinosus</name>
    <dbReference type="NCBI Taxonomy" id="300111"/>
    <lineage>
        <taxon>Eukaryota</taxon>
        <taxon>Metazoa</taxon>
        <taxon>Ecdysozoa</taxon>
        <taxon>Arthropoda</taxon>
        <taxon>Hexapoda</taxon>
        <taxon>Insecta</taxon>
        <taxon>Pterygota</taxon>
        <taxon>Neoptera</taxon>
        <taxon>Endopterygota</taxon>
        <taxon>Hymenoptera</taxon>
        <taxon>Apocrita</taxon>
        <taxon>Aculeata</taxon>
        <taxon>Formicoidea</taxon>
        <taxon>Formicidae</taxon>
        <taxon>Myrmicinae</taxon>
        <taxon>Temnothorax</taxon>
    </lineage>
</organism>
<dbReference type="GO" id="GO:0043171">
    <property type="term" value="P:peptide catabolic process"/>
    <property type="evidence" value="ECO:0007669"/>
    <property type="project" value="TreeGrafter"/>
</dbReference>
<evidence type="ECO:0000259" key="11">
    <source>
        <dbReference type="Pfam" id="PF16187"/>
    </source>
</evidence>
<feature type="domain" description="Peptidase M16 C-terminal" evidence="10">
    <location>
        <begin position="198"/>
        <end position="374"/>
    </location>
</feature>
<dbReference type="RefSeq" id="XP_024886974.1">
    <property type="nucleotide sequence ID" value="XM_025031206.1"/>
</dbReference>
<dbReference type="Pfam" id="PF16187">
    <property type="entry name" value="Peptidase_M16_M"/>
    <property type="match status" value="1"/>
</dbReference>
<evidence type="ECO:0000259" key="12">
    <source>
        <dbReference type="Pfam" id="PF22456"/>
    </source>
</evidence>
<reference evidence="14 15" key="1">
    <citation type="submission" date="2025-04" db="UniProtKB">
        <authorList>
            <consortium name="RefSeq"/>
        </authorList>
    </citation>
    <scope>IDENTIFICATION</scope>
    <source>
        <tissue evidence="14 15">Whole body</tissue>
    </source>
</reference>
<protein>
    <submittedName>
        <fullName evidence="14 15">Insulin-degrading enzyme-like isoform X1</fullName>
    </submittedName>
</protein>
<comment type="similarity">
    <text evidence="2 8">Belongs to the peptidase M16 family.</text>
</comment>
<evidence type="ECO:0000313" key="13">
    <source>
        <dbReference type="Proteomes" id="UP000504618"/>
    </source>
</evidence>
<keyword evidence="13" id="KW-1185">Reference proteome</keyword>
<dbReference type="InterPro" id="IPR032632">
    <property type="entry name" value="Peptidase_M16_M"/>
</dbReference>
<keyword evidence="4" id="KW-0479">Metal-binding</keyword>
<feature type="domain" description="Peptidase M16 N-terminal" evidence="9">
    <location>
        <begin position="33"/>
        <end position="156"/>
    </location>
</feature>
<evidence type="ECO:0000256" key="5">
    <source>
        <dbReference type="ARBA" id="ARBA00022801"/>
    </source>
</evidence>
<dbReference type="GeneID" id="112464295"/>
<keyword evidence="7" id="KW-0482">Metalloprotease</keyword>
<evidence type="ECO:0000256" key="1">
    <source>
        <dbReference type="ARBA" id="ARBA00001947"/>
    </source>
</evidence>
<dbReference type="FunFam" id="3.30.830.10:FF:000012">
    <property type="entry name" value="Protease 3"/>
    <property type="match status" value="1"/>
</dbReference>
<evidence type="ECO:0000256" key="4">
    <source>
        <dbReference type="ARBA" id="ARBA00022723"/>
    </source>
</evidence>
<feature type="domain" description="Peptidase M16 middle/third" evidence="11">
    <location>
        <begin position="396"/>
        <end position="678"/>
    </location>
</feature>
<dbReference type="GO" id="GO:0005829">
    <property type="term" value="C:cytosol"/>
    <property type="evidence" value="ECO:0007669"/>
    <property type="project" value="TreeGrafter"/>
</dbReference>
<evidence type="ECO:0000256" key="3">
    <source>
        <dbReference type="ARBA" id="ARBA00022670"/>
    </source>
</evidence>
<evidence type="ECO:0000256" key="8">
    <source>
        <dbReference type="RuleBase" id="RU004447"/>
    </source>
</evidence>
<dbReference type="RefSeq" id="XP_024886975.1">
    <property type="nucleotide sequence ID" value="XM_025031207.1"/>
</dbReference>
<dbReference type="GO" id="GO:0005739">
    <property type="term" value="C:mitochondrion"/>
    <property type="evidence" value="ECO:0007669"/>
    <property type="project" value="TreeGrafter"/>
</dbReference>
<keyword evidence="5" id="KW-0378">Hydrolase</keyword>
<evidence type="ECO:0000256" key="2">
    <source>
        <dbReference type="ARBA" id="ARBA00007261"/>
    </source>
</evidence>
<evidence type="ECO:0000259" key="10">
    <source>
        <dbReference type="Pfam" id="PF05193"/>
    </source>
</evidence>
<dbReference type="FunFam" id="3.30.830.10:FF:000005">
    <property type="entry name" value="nardilysin isoform X1"/>
    <property type="match status" value="1"/>
</dbReference>
<dbReference type="GO" id="GO:0051603">
    <property type="term" value="P:proteolysis involved in protein catabolic process"/>
    <property type="evidence" value="ECO:0007669"/>
    <property type="project" value="TreeGrafter"/>
</dbReference>
<dbReference type="PANTHER" id="PTHR43690">
    <property type="entry name" value="NARDILYSIN"/>
    <property type="match status" value="1"/>
</dbReference>
<name>A0A6J1R2E6_9HYME</name>
<dbReference type="InterPro" id="IPR011249">
    <property type="entry name" value="Metalloenz_LuxS/M16"/>
</dbReference>
<dbReference type="PROSITE" id="PS00143">
    <property type="entry name" value="INSULINASE"/>
    <property type="match status" value="1"/>
</dbReference>
<dbReference type="Gene3D" id="3.30.830.10">
    <property type="entry name" value="Metalloenzyme, LuxS/M16 peptidase-like"/>
    <property type="match status" value="4"/>
</dbReference>
<evidence type="ECO:0000313" key="14">
    <source>
        <dbReference type="RefSeq" id="XP_024886973.1"/>
    </source>
</evidence>
<keyword evidence="6" id="KW-0862">Zinc</keyword>
<dbReference type="Proteomes" id="UP000504618">
    <property type="component" value="Unplaced"/>
</dbReference>
<dbReference type="InterPro" id="IPR050626">
    <property type="entry name" value="Peptidase_M16"/>
</dbReference>
<evidence type="ECO:0000259" key="9">
    <source>
        <dbReference type="Pfam" id="PF00675"/>
    </source>
</evidence>
<dbReference type="Pfam" id="PF22456">
    <property type="entry name" value="PqqF-like_C_4"/>
    <property type="match status" value="1"/>
</dbReference>
<dbReference type="InterPro" id="IPR001431">
    <property type="entry name" value="Pept_M16_Zn_BS"/>
</dbReference>
<dbReference type="AlphaFoldDB" id="A0A6J1R2E6"/>
<dbReference type="PANTHER" id="PTHR43690:SF18">
    <property type="entry name" value="INSULIN-DEGRADING ENZYME-RELATED"/>
    <property type="match status" value="1"/>
</dbReference>
<sequence length="978" mass="114907">MSNHNCVEEQFDNIHPDNDSRSYRGLVLTNKMRIFLISDPSTDISFASMDVNAGDNCNPDDLPGLAHLCEHMLLLGTEKYRKQDDYHMYVTQSNGQQNATTSLSSTNYWFTASPEKFKEVLDRFAQFFIAPLFRESLIEKEINGSIDAEYKEYLTLHGRRYIQLEKLCIKPDQPYSKFGTGNGESLSKIPKEKNINVRNRLLEFYNTYYSANVMSLCIHGKESLDDLTNMVIERFCNVENKEVELPMYSEYPFKDEDFNTIWYYVPIHDTITQLVISFALPEMQREYRMPLDYIAHLFKHKSEGLLVSALKARGWCNTIIAGKDSADTSIHYFKVIFELTEKGIKHVEDIILIMFQYINMLKKNGPMKWIYDEHLHIWNMCNRYRSAKIHSWNPNNIATIAYLLHIYPMENIISLLRDFPKWRPDLINELMEYFTPQNIRIYVAAKAYESIANKTEKWFGTKYMKEKISEKTMKMWNHAGYKLPDLKLPSKNEFIATKFDIKTEINDQEFPLRIVKDTSFVKVWYKEDNVFRLPHATMIFHFVSPFAYMDPLSSNLTNMFVNLLRDFLDEYACIVNIHKHEFMHTVDITSLEWKITTTKYGITLKIDGFDDKQRVLLEKIMDQMTNFKLNPKRFEVLKEKHIKYLKNFATILQTPKHAKEYLHILLSERHWSSDELLASTAHLSIDRLELFIPKLFSKMHVDCLMYGNVTEMEATDIGELIESNLKTRMPHIVPMLQEQLVLYRQIKVEDGCHILYEEENKVHENSCTIVNYATGLRSTESNMLLSLLAQIISGPCYDVLRTTEQLGYIILSDVCTINETQYLTVVVQGERNPQNVEERIDSFMENMFEHITNMPEEQFNNYKEGLVVRLINTGNTITSQCSLYWKEIESKEYNFDRVNIEVPYLRTITQQRLLQFFEENIRSKLTRRKLSVHVMPTAMAMEKNLPDTSRRITVTSSDNKIKKFDNLMSFKLSQSLYI</sequence>
<evidence type="ECO:0000256" key="7">
    <source>
        <dbReference type="ARBA" id="ARBA00023049"/>
    </source>
</evidence>
<evidence type="ECO:0000313" key="16">
    <source>
        <dbReference type="RefSeq" id="XP_024886975.1"/>
    </source>
</evidence>
<proteinExistence type="inferred from homology"/>
<dbReference type="GO" id="GO:0004222">
    <property type="term" value="F:metalloendopeptidase activity"/>
    <property type="evidence" value="ECO:0007669"/>
    <property type="project" value="InterPro"/>
</dbReference>
<dbReference type="SUPFAM" id="SSF63411">
    <property type="entry name" value="LuxS/MPP-like metallohydrolase"/>
    <property type="match status" value="4"/>
</dbReference>